<dbReference type="STRING" id="75913.A0A0K0FBE0"/>
<dbReference type="AlphaFoldDB" id="A0A0K0FBE0"/>
<accession>A0A0K0FBE0</accession>
<dbReference type="Gene3D" id="2.40.70.10">
    <property type="entry name" value="Acid Proteases"/>
    <property type="match status" value="1"/>
</dbReference>
<dbReference type="InterPro" id="IPR021109">
    <property type="entry name" value="Peptidase_aspartic_dom_sf"/>
</dbReference>
<dbReference type="InterPro" id="IPR043502">
    <property type="entry name" value="DNA/RNA_pol_sf"/>
</dbReference>
<protein>
    <submittedName>
        <fullName evidence="2">Integrase catalytic domain-containing protein</fullName>
    </submittedName>
</protein>
<evidence type="ECO:0000313" key="2">
    <source>
        <dbReference type="WBParaSite" id="SVE_0615100.1"/>
    </source>
</evidence>
<name>A0A0K0FBE0_STRVS</name>
<keyword evidence="1" id="KW-1185">Reference proteome</keyword>
<reference evidence="1" key="1">
    <citation type="submission" date="2014-07" db="EMBL/GenBank/DDBJ databases">
        <authorList>
            <person name="Martin A.A"/>
            <person name="De Silva N."/>
        </authorList>
    </citation>
    <scope>NUCLEOTIDE SEQUENCE</scope>
</reference>
<reference evidence="2" key="2">
    <citation type="submission" date="2015-08" db="UniProtKB">
        <authorList>
            <consortium name="WormBaseParasite"/>
        </authorList>
    </citation>
    <scope>IDENTIFICATION</scope>
</reference>
<sequence length="543" mass="61611">MKAPLCVNLQTKLEILKSKSLQELRELCPYKSLTKDFITIIMLDEYSQHDRHKEVTDLVLGLTTNTVLSTSNPKYQQMDNATITETPIFNSKSMSFTKWTSLLETEFTIKNVTTDAAKLAWLQVKLRIDNLQLLPTVVNTNTYEKYKQIDQSKFPVELSEQELLVQYGSYRVNLTKDELKDLQAMTLKTFRDRPEATQVSEMCSKLMLAAITDLQRYIIESAKSLLLSQAMEQISKTVPDKFKPISHDRYKFCNFPGHSEEQCQRKAAGLDKKNYFVTAQEEKNTETLHSHSLILDNSPAIDDGTLSPGEFNDAYLNTVNNINDEIESKNGLPVTNMELASSVCFINQAKVLVDVGANVNILNTLTAKKLQIFDTTVKTKILSCESNLETYQINASFSITYKEKIITPKGTTVTKGIPYDLIMNIQTCGLLGISIDTANKNITINDPFIIEILRLYPEVVVSESNPLGKCTLTAPLLMLRDLKMPKLIRYGVPPSLIPKVQKEIDEMINLDVCKLNYKTKYIVPIRVVNKSLKQLRICQDFRK</sequence>
<organism evidence="1 2">
    <name type="scientific">Strongyloides venezuelensis</name>
    <name type="common">Threadworm</name>
    <dbReference type="NCBI Taxonomy" id="75913"/>
    <lineage>
        <taxon>Eukaryota</taxon>
        <taxon>Metazoa</taxon>
        <taxon>Ecdysozoa</taxon>
        <taxon>Nematoda</taxon>
        <taxon>Chromadorea</taxon>
        <taxon>Rhabditida</taxon>
        <taxon>Tylenchina</taxon>
        <taxon>Panagrolaimomorpha</taxon>
        <taxon>Strongyloidoidea</taxon>
        <taxon>Strongyloididae</taxon>
        <taxon>Strongyloides</taxon>
    </lineage>
</organism>
<dbReference type="Proteomes" id="UP000035680">
    <property type="component" value="Unassembled WGS sequence"/>
</dbReference>
<dbReference type="WBParaSite" id="SVE_0615100.1">
    <property type="protein sequence ID" value="SVE_0615100.1"/>
    <property type="gene ID" value="SVE_0615100"/>
</dbReference>
<evidence type="ECO:0000313" key="1">
    <source>
        <dbReference type="Proteomes" id="UP000035680"/>
    </source>
</evidence>
<dbReference type="SUPFAM" id="SSF56672">
    <property type="entry name" value="DNA/RNA polymerases"/>
    <property type="match status" value="1"/>
</dbReference>
<dbReference type="Gene3D" id="3.10.10.10">
    <property type="entry name" value="HIV Type 1 Reverse Transcriptase, subunit A, domain 1"/>
    <property type="match status" value="1"/>
</dbReference>
<proteinExistence type="predicted"/>